<dbReference type="STRING" id="490188.SAMN04488068_3253"/>
<dbReference type="RefSeq" id="WP_072899312.1">
    <property type="nucleotide sequence ID" value="NZ_FQWZ01000008.1"/>
</dbReference>
<dbReference type="GO" id="GO:0004065">
    <property type="term" value="F:arylsulfatase activity"/>
    <property type="evidence" value="ECO:0007669"/>
    <property type="project" value="TreeGrafter"/>
</dbReference>
<dbReference type="PANTHER" id="PTHR46615:SF1">
    <property type="entry name" value="ARYLSULFATASE K"/>
    <property type="match status" value="1"/>
</dbReference>
<dbReference type="InterPro" id="IPR006311">
    <property type="entry name" value="TAT_signal"/>
</dbReference>
<dbReference type="PROSITE" id="PS51257">
    <property type="entry name" value="PROKAR_LIPOPROTEIN"/>
    <property type="match status" value="1"/>
</dbReference>
<protein>
    <submittedName>
        <fullName evidence="3">Arylsulfatase</fullName>
    </submittedName>
</protein>
<dbReference type="PROSITE" id="PS51318">
    <property type="entry name" value="TAT"/>
    <property type="match status" value="1"/>
</dbReference>
<dbReference type="CDD" id="cd16035">
    <property type="entry name" value="sulfatase_like"/>
    <property type="match status" value="1"/>
</dbReference>
<sequence>MTDRSDPPLSRREFARRLALGSAALAGSAALGGCSPKPPTPSTGADRPVTPASTTQRRPNILLIVSDQERGWEDLPNNLGLSAHDWLRERGTSFSNYNVHTTPCSPSRACLYTGLHTQINGMTSNIGAPPFPKLAPVPTLGHLMREQGYYTAYKGKWHLSDVPTEVSVRYGPFRSARDVLEPFGFADYSDVGIADGATWSGFKFDAEVASAASQWLHQTGRHLDQPWLLAVNFVNPHDIVFFDDVDLQQTRTRLHRDFLSPLAPPPAEGVYKTDWDLPLPRSYYADDLTTKPWAQRSYVEFCNALYGRIDRDDERRWRRYQSYYYNCIRDVDAHAMTVLDTLQKLGLDDNTVIVYTADHGDMLGAHGLRQKGPTMYKENVRVPLIVRHPAYRSGIQTQALAGPIDLLPTLLSVAGVDDAQRQARYPALKGVDLTPALADAKARTARDDKGLLYDYNTMLYVDPEAAAAIFKRGEDATWLSLIKANLAQGRLSPRLDHPGLFRGVHDGRYKFARYFRPDQHHVPKDWQTLLAHNELELYDTQTDPDEITNLAHEPEAHRELILALNAKINALIEDEIGFDDGREHPGPTLMFQL</sequence>
<feature type="domain" description="Sulfatase N-terminal" evidence="2">
    <location>
        <begin position="59"/>
        <end position="416"/>
    </location>
</feature>
<evidence type="ECO:0000313" key="3">
    <source>
        <dbReference type="EMBL" id="SHH30816.1"/>
    </source>
</evidence>
<organism evidence="3 4">
    <name type="scientific">Hydrocarboniphaga daqingensis</name>
    <dbReference type="NCBI Taxonomy" id="490188"/>
    <lineage>
        <taxon>Bacteria</taxon>
        <taxon>Pseudomonadati</taxon>
        <taxon>Pseudomonadota</taxon>
        <taxon>Gammaproteobacteria</taxon>
        <taxon>Nevskiales</taxon>
        <taxon>Nevskiaceae</taxon>
        <taxon>Hydrocarboniphaga</taxon>
    </lineage>
</organism>
<keyword evidence="4" id="KW-1185">Reference proteome</keyword>
<dbReference type="AlphaFoldDB" id="A0A1M5RX34"/>
<dbReference type="Pfam" id="PF00884">
    <property type="entry name" value="Sulfatase"/>
    <property type="match status" value="1"/>
</dbReference>
<dbReference type="EMBL" id="FQWZ01000008">
    <property type="protein sequence ID" value="SHH30816.1"/>
    <property type="molecule type" value="Genomic_DNA"/>
</dbReference>
<evidence type="ECO:0000256" key="1">
    <source>
        <dbReference type="SAM" id="MobiDB-lite"/>
    </source>
</evidence>
<feature type="region of interest" description="Disordered" evidence="1">
    <location>
        <begin position="28"/>
        <end position="58"/>
    </location>
</feature>
<evidence type="ECO:0000313" key="4">
    <source>
        <dbReference type="Proteomes" id="UP000199758"/>
    </source>
</evidence>
<dbReference type="Proteomes" id="UP000199758">
    <property type="component" value="Unassembled WGS sequence"/>
</dbReference>
<dbReference type="GO" id="GO:0015024">
    <property type="term" value="F:glucuronate-2-sulfatase activity"/>
    <property type="evidence" value="ECO:0007669"/>
    <property type="project" value="TreeGrafter"/>
</dbReference>
<gene>
    <name evidence="3" type="ORF">SAMN04488068_3253</name>
</gene>
<dbReference type="InterPro" id="IPR000917">
    <property type="entry name" value="Sulfatase_N"/>
</dbReference>
<reference evidence="3 4" key="1">
    <citation type="submission" date="2016-11" db="EMBL/GenBank/DDBJ databases">
        <authorList>
            <person name="Jaros S."/>
            <person name="Januszkiewicz K."/>
            <person name="Wedrychowicz H."/>
        </authorList>
    </citation>
    <scope>NUCLEOTIDE SEQUENCE [LARGE SCALE GENOMIC DNA]</scope>
    <source>
        <strain evidence="3 4">CGMCC 1.7049</strain>
    </source>
</reference>
<dbReference type="Gene3D" id="3.40.720.10">
    <property type="entry name" value="Alkaline Phosphatase, subunit A"/>
    <property type="match status" value="1"/>
</dbReference>
<evidence type="ECO:0000259" key="2">
    <source>
        <dbReference type="Pfam" id="PF00884"/>
    </source>
</evidence>
<accession>A0A1M5RX34</accession>
<name>A0A1M5RX34_9GAMM</name>
<dbReference type="OrthoDB" id="9803751at2"/>
<proteinExistence type="predicted"/>
<dbReference type="InterPro" id="IPR017850">
    <property type="entry name" value="Alkaline_phosphatase_core_sf"/>
</dbReference>
<dbReference type="SUPFAM" id="SSF53649">
    <property type="entry name" value="Alkaline phosphatase-like"/>
    <property type="match status" value="1"/>
</dbReference>
<dbReference type="PANTHER" id="PTHR46615">
    <property type="entry name" value="ARYLSULFATASE K"/>
    <property type="match status" value="1"/>
</dbReference>
<dbReference type="InterPro" id="IPR051849">
    <property type="entry name" value="GAG-degrading_sulfatase"/>
</dbReference>